<protein>
    <recommendedName>
        <fullName evidence="6">Gram-positive cocci surface proteins LPxTG domain-containing protein</fullName>
    </recommendedName>
</protein>
<dbReference type="OrthoDB" id="9851076at2"/>
<reference evidence="4 5" key="1">
    <citation type="submission" date="2017-05" db="EMBL/GenBank/DDBJ databases">
        <title>Vagococcus spp. assemblies.</title>
        <authorList>
            <person name="Gulvik C.A."/>
        </authorList>
    </citation>
    <scope>NUCLEOTIDE SEQUENCE [LARGE SCALE GENOMIC DNA]</scope>
    <source>
        <strain evidence="4 5">LMG 24798</strain>
    </source>
</reference>
<keyword evidence="3" id="KW-0732">Signal</keyword>
<evidence type="ECO:0008006" key="6">
    <source>
        <dbReference type="Google" id="ProtNLM"/>
    </source>
</evidence>
<dbReference type="Proteomes" id="UP000286773">
    <property type="component" value="Unassembled WGS sequence"/>
</dbReference>
<comment type="caution">
    <text evidence="4">The sequence shown here is derived from an EMBL/GenBank/DDBJ whole genome shotgun (WGS) entry which is preliminary data.</text>
</comment>
<keyword evidence="2" id="KW-1133">Transmembrane helix</keyword>
<feature type="signal peptide" evidence="3">
    <location>
        <begin position="1"/>
        <end position="27"/>
    </location>
</feature>
<evidence type="ECO:0000313" key="5">
    <source>
        <dbReference type="Proteomes" id="UP000286773"/>
    </source>
</evidence>
<feature type="compositionally biased region" description="Polar residues" evidence="1">
    <location>
        <begin position="52"/>
        <end position="61"/>
    </location>
</feature>
<organism evidence="4 5">
    <name type="scientific">Vagococcus acidifermentans</name>
    <dbReference type="NCBI Taxonomy" id="564710"/>
    <lineage>
        <taxon>Bacteria</taxon>
        <taxon>Bacillati</taxon>
        <taxon>Bacillota</taxon>
        <taxon>Bacilli</taxon>
        <taxon>Lactobacillales</taxon>
        <taxon>Enterococcaceae</taxon>
        <taxon>Vagococcus</taxon>
    </lineage>
</organism>
<name>A0A430B2Q1_9ENTE</name>
<keyword evidence="5" id="KW-1185">Reference proteome</keyword>
<keyword evidence="2" id="KW-0472">Membrane</keyword>
<evidence type="ECO:0000256" key="2">
    <source>
        <dbReference type="SAM" id="Phobius"/>
    </source>
</evidence>
<proteinExistence type="predicted"/>
<evidence type="ECO:0000256" key="1">
    <source>
        <dbReference type="SAM" id="MobiDB-lite"/>
    </source>
</evidence>
<dbReference type="PROSITE" id="PS51257">
    <property type="entry name" value="PROKAR_LIPOPROTEIN"/>
    <property type="match status" value="1"/>
</dbReference>
<feature type="chain" id="PRO_5019577907" description="Gram-positive cocci surface proteins LPxTG domain-containing protein" evidence="3">
    <location>
        <begin position="28"/>
        <end position="114"/>
    </location>
</feature>
<accession>A0A430B2Q1</accession>
<feature type="transmembrane region" description="Helical" evidence="2">
    <location>
        <begin position="76"/>
        <end position="96"/>
    </location>
</feature>
<gene>
    <name evidence="4" type="ORF">CBF27_01075</name>
</gene>
<feature type="region of interest" description="Disordered" evidence="1">
    <location>
        <begin position="49"/>
        <end position="71"/>
    </location>
</feature>
<evidence type="ECO:0000313" key="4">
    <source>
        <dbReference type="EMBL" id="RSU14606.1"/>
    </source>
</evidence>
<sequence>MNKSVKWIVLIMLVISACSLFPIEALAKESEGQTDAGITYYEDDKVLEESQKPTQGTNVNGGKTGFLPRTSETDSHWSKVAGFAISGLALLSICLLSNDTLLDKIKNERKEELS</sequence>
<keyword evidence="2" id="KW-0812">Transmembrane</keyword>
<dbReference type="AlphaFoldDB" id="A0A430B2Q1"/>
<dbReference type="RefSeq" id="WP_126811523.1">
    <property type="nucleotide sequence ID" value="NZ_NGKC01000001.1"/>
</dbReference>
<dbReference type="EMBL" id="NGKC01000001">
    <property type="protein sequence ID" value="RSU14606.1"/>
    <property type="molecule type" value="Genomic_DNA"/>
</dbReference>
<evidence type="ECO:0000256" key="3">
    <source>
        <dbReference type="SAM" id="SignalP"/>
    </source>
</evidence>